<dbReference type="GO" id="GO:0008419">
    <property type="term" value="F:RNA lariat debranching enzyme activity"/>
    <property type="evidence" value="ECO:0007669"/>
    <property type="project" value="EnsemblPlants"/>
</dbReference>
<evidence type="ECO:0000256" key="11">
    <source>
        <dbReference type="ARBA" id="ARBA00023211"/>
    </source>
</evidence>
<evidence type="ECO:0000256" key="1">
    <source>
        <dbReference type="ARBA" id="ARBA00001936"/>
    </source>
</evidence>
<evidence type="ECO:0000256" key="3">
    <source>
        <dbReference type="ARBA" id="ARBA00001954"/>
    </source>
</evidence>
<evidence type="ECO:0000256" key="4">
    <source>
        <dbReference type="ARBA" id="ARBA00004123"/>
    </source>
</evidence>
<keyword evidence="6" id="KW-0507">mRNA processing</keyword>
<accession>A0A388KPJ0</accession>
<keyword evidence="12" id="KW-0539">Nucleus</keyword>
<feature type="compositionally biased region" description="Polar residues" evidence="13">
    <location>
        <begin position="439"/>
        <end position="458"/>
    </location>
</feature>
<evidence type="ECO:0000256" key="2">
    <source>
        <dbReference type="ARBA" id="ARBA00001947"/>
    </source>
</evidence>
<feature type="domain" description="Lariat debranching enzyme C-terminal" evidence="14">
    <location>
        <begin position="258"/>
        <end position="406"/>
    </location>
</feature>
<organism evidence="15 16">
    <name type="scientific">Chara braunii</name>
    <name type="common">Braun's stonewort</name>
    <dbReference type="NCBI Taxonomy" id="69332"/>
    <lineage>
        <taxon>Eukaryota</taxon>
        <taxon>Viridiplantae</taxon>
        <taxon>Streptophyta</taxon>
        <taxon>Charophyceae</taxon>
        <taxon>Charales</taxon>
        <taxon>Characeae</taxon>
        <taxon>Chara</taxon>
    </lineage>
</organism>
<dbReference type="InterPro" id="IPR004843">
    <property type="entry name" value="Calcineurin-like_PHP"/>
</dbReference>
<dbReference type="STRING" id="69332.A0A388KPJ0"/>
<dbReference type="InterPro" id="IPR007708">
    <property type="entry name" value="DBR1_C"/>
</dbReference>
<evidence type="ECO:0000256" key="12">
    <source>
        <dbReference type="ARBA" id="ARBA00023242"/>
    </source>
</evidence>
<dbReference type="Pfam" id="PF00149">
    <property type="entry name" value="Metallophos"/>
    <property type="match status" value="1"/>
</dbReference>
<sequence>MKIAVEGCAHGELDAIYGAIRCLEERENVKIDLLICCGDFQAVRNEDDLGNLACPAKYRSMNTFWKYYAGKEKAPYPTLFIGGNHEASNHLWELFYGGWVCPNVYFLGFAGVIRFGGVRIGGLSGIYKSHHYHLGHYECQPYSENDMRSIYHIREYDVYRLKKIQEHMDIFLSHDWPRGISAHGNEKRLLKSKPYLEEELLKNTLGSPPAEELLNHLRPSYWFSAHMHTKFAALVSHDGRRRPQSNNGSAEHETTSILRTGGNDQSSMQCTRFLALDKCLPGRDFLQIVDIPTPPNTSMQFEYDEEWLAITKACHSFFPLQRVRAAMPSRPVDLQADRAWVKERLRERGTSAVPSNFVVTAPPYDPTPSTPDRSSSGGMATPRRPRHIANPQTLAFLEMLDLPYLLDHSAKVDRNVSGPWLWPHSRTPDWTLQFDGTPPASSCPSNPSDMGRSASQHRLSSREKPVQSSEEIASALDVSQPVDGEVEDEEEDDYIPL</sequence>
<dbReference type="Proteomes" id="UP000265515">
    <property type="component" value="Unassembled WGS sequence"/>
</dbReference>
<evidence type="ECO:0000256" key="13">
    <source>
        <dbReference type="SAM" id="MobiDB-lite"/>
    </source>
</evidence>
<comment type="cofactor">
    <cofactor evidence="2">
        <name>Zn(2+)</name>
        <dbReference type="ChEBI" id="CHEBI:29105"/>
    </cofactor>
</comment>
<comment type="subcellular location">
    <subcellularLocation>
        <location evidence="4">Nucleus</location>
    </subcellularLocation>
</comment>
<comment type="cofactor">
    <cofactor evidence="3">
        <name>Fe(2+)</name>
        <dbReference type="ChEBI" id="CHEBI:29033"/>
    </cofactor>
</comment>
<keyword evidence="8" id="KW-0378">Hydrolase</keyword>
<evidence type="ECO:0000313" key="15">
    <source>
        <dbReference type="EMBL" id="GBG71969.1"/>
    </source>
</evidence>
<keyword evidence="9" id="KW-0862">Zinc</keyword>
<evidence type="ECO:0000313" key="16">
    <source>
        <dbReference type="Proteomes" id="UP000265515"/>
    </source>
</evidence>
<comment type="similarity">
    <text evidence="5">Belongs to the lariat debranching enzyme family.</text>
</comment>
<feature type="compositionally biased region" description="Polar residues" evidence="13">
    <location>
        <begin position="244"/>
        <end position="265"/>
    </location>
</feature>
<dbReference type="Pfam" id="PF05011">
    <property type="entry name" value="DBR1"/>
    <property type="match status" value="1"/>
</dbReference>
<dbReference type="EMBL" id="BFEA01000156">
    <property type="protein sequence ID" value="GBG71969.1"/>
    <property type="molecule type" value="Genomic_DNA"/>
</dbReference>
<protein>
    <recommendedName>
        <fullName evidence="14">Lariat debranching enzyme C-terminal domain-containing protein</fullName>
    </recommendedName>
</protein>
<gene>
    <name evidence="15" type="ORF">CBR_g10907</name>
</gene>
<dbReference type="GO" id="GO:0046872">
    <property type="term" value="F:metal ion binding"/>
    <property type="evidence" value="ECO:0007669"/>
    <property type="project" value="UniProtKB-KW"/>
</dbReference>
<dbReference type="FunFam" id="3.60.21.10:FF:000035">
    <property type="entry name" value="Lariat debranching enzyme"/>
    <property type="match status" value="1"/>
</dbReference>
<evidence type="ECO:0000256" key="7">
    <source>
        <dbReference type="ARBA" id="ARBA00022723"/>
    </source>
</evidence>
<evidence type="ECO:0000256" key="9">
    <source>
        <dbReference type="ARBA" id="ARBA00022833"/>
    </source>
</evidence>
<keyword evidence="7" id="KW-0479">Metal-binding</keyword>
<keyword evidence="10" id="KW-0408">Iron</keyword>
<evidence type="ECO:0000256" key="8">
    <source>
        <dbReference type="ARBA" id="ARBA00022801"/>
    </source>
</evidence>
<evidence type="ECO:0000256" key="10">
    <source>
        <dbReference type="ARBA" id="ARBA00023004"/>
    </source>
</evidence>
<evidence type="ECO:0000256" key="6">
    <source>
        <dbReference type="ARBA" id="ARBA00022664"/>
    </source>
</evidence>
<keyword evidence="11" id="KW-0464">Manganese</keyword>
<dbReference type="InterPro" id="IPR041816">
    <property type="entry name" value="Dbr1_N"/>
</dbReference>
<reference evidence="15 16" key="1">
    <citation type="journal article" date="2018" name="Cell">
        <title>The Chara Genome: Secondary Complexity and Implications for Plant Terrestrialization.</title>
        <authorList>
            <person name="Nishiyama T."/>
            <person name="Sakayama H."/>
            <person name="Vries J.D."/>
            <person name="Buschmann H."/>
            <person name="Saint-Marcoux D."/>
            <person name="Ullrich K.K."/>
            <person name="Haas F.B."/>
            <person name="Vanderstraeten L."/>
            <person name="Becker D."/>
            <person name="Lang D."/>
            <person name="Vosolsobe S."/>
            <person name="Rombauts S."/>
            <person name="Wilhelmsson P.K.I."/>
            <person name="Janitza P."/>
            <person name="Kern R."/>
            <person name="Heyl A."/>
            <person name="Rumpler F."/>
            <person name="Villalobos L.I.A.C."/>
            <person name="Clay J.M."/>
            <person name="Skokan R."/>
            <person name="Toyoda A."/>
            <person name="Suzuki Y."/>
            <person name="Kagoshima H."/>
            <person name="Schijlen E."/>
            <person name="Tajeshwar N."/>
            <person name="Catarino B."/>
            <person name="Hetherington A.J."/>
            <person name="Saltykova A."/>
            <person name="Bonnot C."/>
            <person name="Breuninger H."/>
            <person name="Symeonidi A."/>
            <person name="Radhakrishnan G.V."/>
            <person name="Van Nieuwerburgh F."/>
            <person name="Deforce D."/>
            <person name="Chang C."/>
            <person name="Karol K.G."/>
            <person name="Hedrich R."/>
            <person name="Ulvskov P."/>
            <person name="Glockner G."/>
            <person name="Delwiche C.F."/>
            <person name="Petrasek J."/>
            <person name="Van de Peer Y."/>
            <person name="Friml J."/>
            <person name="Beilby M."/>
            <person name="Dolan L."/>
            <person name="Kohara Y."/>
            <person name="Sugano S."/>
            <person name="Fujiyama A."/>
            <person name="Delaux P.-M."/>
            <person name="Quint M."/>
            <person name="TheiBen G."/>
            <person name="Hagemann M."/>
            <person name="Harholt J."/>
            <person name="Dunand C."/>
            <person name="Zachgo S."/>
            <person name="Langdale J."/>
            <person name="Maumus F."/>
            <person name="Straeten D.V.D."/>
            <person name="Gould S.B."/>
            <person name="Rensing S.A."/>
        </authorList>
    </citation>
    <scope>NUCLEOTIDE SEQUENCE [LARGE SCALE GENOMIC DNA]</scope>
    <source>
        <strain evidence="15 16">S276</strain>
    </source>
</reference>
<dbReference type="SUPFAM" id="SSF56300">
    <property type="entry name" value="Metallo-dependent phosphatases"/>
    <property type="match status" value="1"/>
</dbReference>
<dbReference type="OrthoDB" id="407609at2759"/>
<evidence type="ECO:0000256" key="5">
    <source>
        <dbReference type="ARBA" id="ARBA00006045"/>
    </source>
</evidence>
<keyword evidence="16" id="KW-1185">Reference proteome</keyword>
<comment type="cofactor">
    <cofactor evidence="1">
        <name>Mn(2+)</name>
        <dbReference type="ChEBI" id="CHEBI:29035"/>
    </cofactor>
</comment>
<dbReference type="OMA" id="KWWFSAH"/>
<dbReference type="Gramene" id="GBG71969">
    <property type="protein sequence ID" value="GBG71969"/>
    <property type="gene ID" value="CBR_g10907"/>
</dbReference>
<dbReference type="GO" id="GO:0005634">
    <property type="term" value="C:nucleus"/>
    <property type="evidence" value="ECO:0007669"/>
    <property type="project" value="UniProtKB-SubCell"/>
</dbReference>
<dbReference type="CDD" id="cd00844">
    <property type="entry name" value="MPP_Dbr1_N"/>
    <property type="match status" value="1"/>
</dbReference>
<feature type="compositionally biased region" description="Acidic residues" evidence="13">
    <location>
        <begin position="484"/>
        <end position="497"/>
    </location>
</feature>
<dbReference type="Gene3D" id="3.60.21.10">
    <property type="match status" value="1"/>
</dbReference>
<dbReference type="SMART" id="SM01124">
    <property type="entry name" value="DBR1"/>
    <property type="match status" value="1"/>
</dbReference>
<feature type="region of interest" description="Disordered" evidence="13">
    <location>
        <begin position="237"/>
        <end position="265"/>
    </location>
</feature>
<comment type="caution">
    <text evidence="15">The sequence shown here is derived from an EMBL/GenBank/DDBJ whole genome shotgun (WGS) entry which is preliminary data.</text>
</comment>
<feature type="region of interest" description="Disordered" evidence="13">
    <location>
        <begin position="356"/>
        <end position="386"/>
    </location>
</feature>
<evidence type="ECO:0000259" key="14">
    <source>
        <dbReference type="SMART" id="SM01124"/>
    </source>
</evidence>
<name>A0A388KPJ0_CHABU</name>
<feature type="region of interest" description="Disordered" evidence="13">
    <location>
        <begin position="432"/>
        <end position="497"/>
    </location>
</feature>
<dbReference type="PANTHER" id="PTHR12849:SF0">
    <property type="entry name" value="LARIAT DEBRANCHING ENZYME"/>
    <property type="match status" value="1"/>
</dbReference>
<dbReference type="PANTHER" id="PTHR12849">
    <property type="entry name" value="RNA LARIAT DEBRANCHING ENZYME"/>
    <property type="match status" value="1"/>
</dbReference>
<dbReference type="InterPro" id="IPR029052">
    <property type="entry name" value="Metallo-depent_PP-like"/>
</dbReference>
<dbReference type="AlphaFoldDB" id="A0A388KPJ0"/>
<dbReference type="GO" id="GO:0000398">
    <property type="term" value="P:mRNA splicing, via spliceosome"/>
    <property type="evidence" value="ECO:0007669"/>
    <property type="project" value="TreeGrafter"/>
</dbReference>
<proteinExistence type="inferred from homology"/>